<reference evidence="1 2" key="1">
    <citation type="journal article" date="2019" name="Appl. Microbiol. Biotechnol.">
        <title>Genome sequence of Isaria javanica and comparative genome analysis insights into family S53 peptidase evolution in fungal entomopathogens.</title>
        <authorList>
            <person name="Lin R."/>
            <person name="Zhang X."/>
            <person name="Xin B."/>
            <person name="Zou M."/>
            <person name="Gao Y."/>
            <person name="Qin F."/>
            <person name="Hu Q."/>
            <person name="Xie B."/>
            <person name="Cheng X."/>
        </authorList>
    </citation>
    <scope>NUCLEOTIDE SEQUENCE [LARGE SCALE GENOMIC DNA]</scope>
    <source>
        <strain evidence="1 2">IJ1G</strain>
    </source>
</reference>
<sequence>MPVPVDDAVCAARGRATERTSFMHVPRCCWGCFPLRISLDVAIITADRPGREKMARQKSNVE</sequence>
<gene>
    <name evidence="1" type="ORF">IF1G_03735</name>
</gene>
<comment type="caution">
    <text evidence="1">The sequence shown here is derived from an EMBL/GenBank/DDBJ whole genome shotgun (WGS) entry which is preliminary data.</text>
</comment>
<evidence type="ECO:0000313" key="1">
    <source>
        <dbReference type="EMBL" id="TQV97992.1"/>
    </source>
</evidence>
<dbReference type="Proteomes" id="UP000315783">
    <property type="component" value="Unassembled WGS sequence"/>
</dbReference>
<dbReference type="AlphaFoldDB" id="A0A545V8E5"/>
<name>A0A545V8E5_9HYPO</name>
<keyword evidence="2" id="KW-1185">Reference proteome</keyword>
<organism evidence="1 2">
    <name type="scientific">Cordyceps javanica</name>
    <dbReference type="NCBI Taxonomy" id="43265"/>
    <lineage>
        <taxon>Eukaryota</taxon>
        <taxon>Fungi</taxon>
        <taxon>Dikarya</taxon>
        <taxon>Ascomycota</taxon>
        <taxon>Pezizomycotina</taxon>
        <taxon>Sordariomycetes</taxon>
        <taxon>Hypocreomycetidae</taxon>
        <taxon>Hypocreales</taxon>
        <taxon>Cordycipitaceae</taxon>
        <taxon>Cordyceps</taxon>
    </lineage>
</organism>
<evidence type="ECO:0000313" key="2">
    <source>
        <dbReference type="Proteomes" id="UP000315783"/>
    </source>
</evidence>
<accession>A0A545V8E5</accession>
<proteinExistence type="predicted"/>
<dbReference type="EMBL" id="SPUK01000004">
    <property type="protein sequence ID" value="TQV97992.1"/>
    <property type="molecule type" value="Genomic_DNA"/>
</dbReference>
<protein>
    <submittedName>
        <fullName evidence="1">Uncharacterized protein</fullName>
    </submittedName>
</protein>